<evidence type="ECO:0000313" key="3">
    <source>
        <dbReference type="Proteomes" id="UP001610861"/>
    </source>
</evidence>
<evidence type="ECO:0000256" key="1">
    <source>
        <dbReference type="SAM" id="Phobius"/>
    </source>
</evidence>
<proteinExistence type="predicted"/>
<gene>
    <name evidence="2" type="ORF">ACH3VR_13470</name>
</gene>
<comment type="caution">
    <text evidence="2">The sequence shown here is derived from an EMBL/GenBank/DDBJ whole genome shotgun (WGS) entry which is preliminary data.</text>
</comment>
<feature type="transmembrane region" description="Helical" evidence="1">
    <location>
        <begin position="12"/>
        <end position="31"/>
    </location>
</feature>
<name>A0ABW7Q919_9MICO</name>
<evidence type="ECO:0008006" key="4">
    <source>
        <dbReference type="Google" id="ProtNLM"/>
    </source>
</evidence>
<sequence>MGYSERITWSQLIASTIGLVVYLVIVLPQLSHTAVGDIDWVWPMVWTILGAIVLSIVLSIAWGIVAGMLDPELEHRSDQRDREIEHFGDRIGQAFLVIGALAGLVLAMVEAEWFWIGNALFLGFYLSASLGGVARLIAYRRGFQ</sequence>
<reference evidence="2 3" key="1">
    <citation type="submission" date="2024-09" db="EMBL/GenBank/DDBJ databases">
        <authorList>
            <person name="Pan X."/>
        </authorList>
    </citation>
    <scope>NUCLEOTIDE SEQUENCE [LARGE SCALE GENOMIC DNA]</scope>
    <source>
        <strain evidence="2 3">B2969</strain>
    </source>
</reference>
<dbReference type="Proteomes" id="UP001610861">
    <property type="component" value="Unassembled WGS sequence"/>
</dbReference>
<keyword evidence="1" id="KW-1133">Transmembrane helix</keyword>
<accession>A0ABW7Q919</accession>
<feature type="transmembrane region" description="Helical" evidence="1">
    <location>
        <begin position="90"/>
        <end position="109"/>
    </location>
</feature>
<dbReference type="RefSeq" id="WP_397556823.1">
    <property type="nucleotide sequence ID" value="NZ_JBIQWL010000004.1"/>
</dbReference>
<protein>
    <recommendedName>
        <fullName evidence="4">DUF2178 domain-containing protein</fullName>
    </recommendedName>
</protein>
<dbReference type="EMBL" id="JBIQWL010000004">
    <property type="protein sequence ID" value="MFH8251376.1"/>
    <property type="molecule type" value="Genomic_DNA"/>
</dbReference>
<feature type="transmembrane region" description="Helical" evidence="1">
    <location>
        <begin position="43"/>
        <end position="69"/>
    </location>
</feature>
<keyword evidence="1" id="KW-0812">Transmembrane</keyword>
<keyword evidence="3" id="KW-1185">Reference proteome</keyword>
<evidence type="ECO:0000313" key="2">
    <source>
        <dbReference type="EMBL" id="MFH8251376.1"/>
    </source>
</evidence>
<keyword evidence="1" id="KW-0472">Membrane</keyword>
<organism evidence="2 3">
    <name type="scientific">Microbacterium alkaliflavum</name>
    <dbReference type="NCBI Taxonomy" id="3248839"/>
    <lineage>
        <taxon>Bacteria</taxon>
        <taxon>Bacillati</taxon>
        <taxon>Actinomycetota</taxon>
        <taxon>Actinomycetes</taxon>
        <taxon>Micrococcales</taxon>
        <taxon>Microbacteriaceae</taxon>
        <taxon>Microbacterium</taxon>
    </lineage>
</organism>
<feature type="transmembrane region" description="Helical" evidence="1">
    <location>
        <begin position="115"/>
        <end position="138"/>
    </location>
</feature>